<evidence type="ECO:0000313" key="2">
    <source>
        <dbReference type="EMBL" id="KAK9102217.1"/>
    </source>
</evidence>
<dbReference type="InterPro" id="IPR042172">
    <property type="entry name" value="Adenosylhomocyst_ase-like_sf"/>
</dbReference>
<gene>
    <name evidence="2" type="ORF">Sjap_019471</name>
</gene>
<evidence type="ECO:0000313" key="3">
    <source>
        <dbReference type="Proteomes" id="UP001417504"/>
    </source>
</evidence>
<feature type="region of interest" description="Disordered" evidence="1">
    <location>
        <begin position="105"/>
        <end position="149"/>
    </location>
</feature>
<name>A0AAP0F1P1_9MAGN</name>
<feature type="compositionally biased region" description="Basic and acidic residues" evidence="1">
    <location>
        <begin position="56"/>
        <end position="84"/>
    </location>
</feature>
<organism evidence="2 3">
    <name type="scientific">Stephania japonica</name>
    <dbReference type="NCBI Taxonomy" id="461633"/>
    <lineage>
        <taxon>Eukaryota</taxon>
        <taxon>Viridiplantae</taxon>
        <taxon>Streptophyta</taxon>
        <taxon>Embryophyta</taxon>
        <taxon>Tracheophyta</taxon>
        <taxon>Spermatophyta</taxon>
        <taxon>Magnoliopsida</taxon>
        <taxon>Ranunculales</taxon>
        <taxon>Menispermaceae</taxon>
        <taxon>Menispermoideae</taxon>
        <taxon>Cissampelideae</taxon>
        <taxon>Stephania</taxon>
    </lineage>
</organism>
<dbReference type="SUPFAM" id="SSF52283">
    <property type="entry name" value="Formate/glycerate dehydrogenase catalytic domain-like"/>
    <property type="match status" value="1"/>
</dbReference>
<protein>
    <submittedName>
        <fullName evidence="2">Uncharacterized protein</fullName>
    </submittedName>
</protein>
<dbReference type="Pfam" id="PF05221">
    <property type="entry name" value="AdoHcyase"/>
    <property type="match status" value="1"/>
</dbReference>
<feature type="region of interest" description="Disordered" evidence="1">
    <location>
        <begin position="1"/>
        <end position="85"/>
    </location>
</feature>
<keyword evidence="3" id="KW-1185">Reference proteome</keyword>
<reference evidence="2 3" key="1">
    <citation type="submission" date="2024-01" db="EMBL/GenBank/DDBJ databases">
        <title>Genome assemblies of Stephania.</title>
        <authorList>
            <person name="Yang L."/>
        </authorList>
    </citation>
    <scope>NUCLEOTIDE SEQUENCE [LARGE SCALE GENOMIC DNA]</scope>
    <source>
        <strain evidence="2">QJT</strain>
        <tissue evidence="2">Leaf</tissue>
    </source>
</reference>
<evidence type="ECO:0000256" key="1">
    <source>
        <dbReference type="SAM" id="MobiDB-lite"/>
    </source>
</evidence>
<accession>A0AAP0F1P1</accession>
<feature type="compositionally biased region" description="Basic and acidic residues" evidence="1">
    <location>
        <begin position="109"/>
        <end position="126"/>
    </location>
</feature>
<comment type="caution">
    <text evidence="2">The sequence shown here is derived from an EMBL/GenBank/DDBJ whole genome shotgun (WGS) entry which is preliminary data.</text>
</comment>
<dbReference type="EMBL" id="JBBNAE010000008">
    <property type="protein sequence ID" value="KAK9102217.1"/>
    <property type="molecule type" value="Genomic_DNA"/>
</dbReference>
<dbReference type="Proteomes" id="UP001417504">
    <property type="component" value="Unassembled WGS sequence"/>
</dbReference>
<dbReference type="Gene3D" id="3.40.50.1480">
    <property type="entry name" value="Adenosylhomocysteinase-like"/>
    <property type="match status" value="2"/>
</dbReference>
<proteinExistence type="predicted"/>
<dbReference type="InterPro" id="IPR000043">
    <property type="entry name" value="Adenosylhomocysteinase-like"/>
</dbReference>
<sequence length="179" mass="20258">MALLVEKTSSGERVQGEGPLTRPTSAPRDRARRGRDARIDGLPCTEFSPSRPVRGCQDHRVPPHDDPDRRPHRDPYRPSAEVRRCSRNIFSTQNHATAAIARDSRRRLRLEGRNSPESRWCTERRSAGGPEGAEEFAKSGKVPNPNSTDNAEFQIVLTIIRDGLKSDPKKYHKMKERLV</sequence>
<dbReference type="AlphaFoldDB" id="A0AAP0F1P1"/>